<dbReference type="PANTHER" id="PTHR11877:SF46">
    <property type="entry name" value="TYPE III POLYKETIDE SYNTHASE A"/>
    <property type="match status" value="1"/>
</dbReference>
<comment type="caution">
    <text evidence="5">The sequence shown here is derived from an EMBL/GenBank/DDBJ whole genome shotgun (WGS) entry which is preliminary data.</text>
</comment>
<gene>
    <name evidence="5" type="ORF">L6773_15175</name>
</gene>
<dbReference type="CDD" id="cd00831">
    <property type="entry name" value="CHS_like"/>
    <property type="match status" value="1"/>
</dbReference>
<protein>
    <submittedName>
        <fullName evidence="5">Type III polyketide synthase</fullName>
    </submittedName>
</protein>
<name>A0ABS9KGG1_9BACT</name>
<reference evidence="5" key="1">
    <citation type="submission" date="2022-01" db="EMBL/GenBank/DDBJ databases">
        <authorList>
            <person name="Wang Y."/>
        </authorList>
    </citation>
    <scope>NUCLEOTIDE SEQUENCE</scope>
    <source>
        <strain evidence="5">WB101</strain>
    </source>
</reference>
<organism evidence="5 6">
    <name type="scientific">Rhodohalobacter sulfatireducens</name>
    <dbReference type="NCBI Taxonomy" id="2911366"/>
    <lineage>
        <taxon>Bacteria</taxon>
        <taxon>Pseudomonadati</taxon>
        <taxon>Balneolota</taxon>
        <taxon>Balneolia</taxon>
        <taxon>Balneolales</taxon>
        <taxon>Balneolaceae</taxon>
        <taxon>Rhodohalobacter</taxon>
    </lineage>
</organism>
<evidence type="ECO:0000256" key="2">
    <source>
        <dbReference type="ARBA" id="ARBA00022679"/>
    </source>
</evidence>
<accession>A0ABS9KGG1</accession>
<evidence type="ECO:0000259" key="4">
    <source>
        <dbReference type="Pfam" id="PF02797"/>
    </source>
</evidence>
<feature type="domain" description="Chalcone/stilbene synthase N-terminal" evidence="3">
    <location>
        <begin position="7"/>
        <end position="213"/>
    </location>
</feature>
<keyword evidence="6" id="KW-1185">Reference proteome</keyword>
<dbReference type="Gene3D" id="3.40.47.10">
    <property type="match status" value="2"/>
</dbReference>
<comment type="similarity">
    <text evidence="1">Belongs to the thiolase-like superfamily. Chalcone/stilbene synthases family.</text>
</comment>
<evidence type="ECO:0000259" key="3">
    <source>
        <dbReference type="Pfam" id="PF00195"/>
    </source>
</evidence>
<evidence type="ECO:0000313" key="5">
    <source>
        <dbReference type="EMBL" id="MCG2589918.1"/>
    </source>
</evidence>
<evidence type="ECO:0000313" key="6">
    <source>
        <dbReference type="Proteomes" id="UP001165366"/>
    </source>
</evidence>
<evidence type="ECO:0000256" key="1">
    <source>
        <dbReference type="ARBA" id="ARBA00005531"/>
    </source>
</evidence>
<dbReference type="Pfam" id="PF00195">
    <property type="entry name" value="Chal_sti_synt_N"/>
    <property type="match status" value="1"/>
</dbReference>
<keyword evidence="2" id="KW-0808">Transferase</keyword>
<dbReference type="InterPro" id="IPR011141">
    <property type="entry name" value="Polyketide_synthase_type-III"/>
</dbReference>
<feature type="domain" description="Chalcone/stilbene synthase C-terminal" evidence="4">
    <location>
        <begin position="238"/>
        <end position="361"/>
    </location>
</feature>
<dbReference type="PIRSF" id="PIRSF000451">
    <property type="entry name" value="PKS_III"/>
    <property type="match status" value="1"/>
</dbReference>
<sequence>MKKSTYIHQIETAVPEYSFKQNELREIMKDIVGTTEREKRIIHHLYAKSGIDTRYSVIDDFSNRNSPALFFNGQGTTPGTKSRNDLYIKQGRKLFVEVAQKLLENSEFETKDITHLVTVSCTGFYAPGPDFDIIDSLGLNSSIERYHLGFMGCYASIPALKMARQFCESDKDATVLVVSVELCSIHFQANPKMDNLLSSTVFSDGGAGAIVSSRAPKKSHFRIDGFASSINKKGADDMAWSIGDNGFNMILSSYIPDLLKEGMDDFLLDLMNQFQIKHDDIERWAIHPGGKAILDKLEASTSVPDGTLRASRDVLSNFGNMSSATILFVLKELMDQPSESDQEKTLAMAFGPGLTLESALLSKKIP</sequence>
<dbReference type="Pfam" id="PF02797">
    <property type="entry name" value="Chal_sti_synt_C"/>
    <property type="match status" value="1"/>
</dbReference>
<dbReference type="PANTHER" id="PTHR11877">
    <property type="entry name" value="HYDROXYMETHYLGLUTARYL-COA SYNTHASE"/>
    <property type="match status" value="1"/>
</dbReference>
<reference evidence="5" key="2">
    <citation type="submission" date="2024-05" db="EMBL/GenBank/DDBJ databases">
        <title>Rhodohalobacter halophilus gen. nov., sp. nov., a moderately halophilic member of the family Balneolaceae.</title>
        <authorList>
            <person name="Xia J."/>
        </authorList>
    </citation>
    <scope>NUCLEOTIDE SEQUENCE</scope>
    <source>
        <strain evidence="5">WB101</strain>
    </source>
</reference>
<dbReference type="SUPFAM" id="SSF53901">
    <property type="entry name" value="Thiolase-like"/>
    <property type="match status" value="1"/>
</dbReference>
<dbReference type="InterPro" id="IPR001099">
    <property type="entry name" value="Chalcone/stilbene_synt_N"/>
</dbReference>
<dbReference type="Proteomes" id="UP001165366">
    <property type="component" value="Unassembled WGS sequence"/>
</dbReference>
<dbReference type="EMBL" id="JAKLWS010000023">
    <property type="protein sequence ID" value="MCG2589918.1"/>
    <property type="molecule type" value="Genomic_DNA"/>
</dbReference>
<dbReference type="InterPro" id="IPR016039">
    <property type="entry name" value="Thiolase-like"/>
</dbReference>
<dbReference type="InterPro" id="IPR012328">
    <property type="entry name" value="Chalcone/stilbene_synt_C"/>
</dbReference>
<dbReference type="RefSeq" id="WP_237855276.1">
    <property type="nucleotide sequence ID" value="NZ_JAKLWS010000023.1"/>
</dbReference>
<proteinExistence type="inferred from homology"/>